<dbReference type="InterPro" id="IPR000408">
    <property type="entry name" value="Reg_chr_condens"/>
</dbReference>
<dbReference type="EMBL" id="JAJSPL020000003">
    <property type="protein sequence ID" value="KAK7748033.1"/>
    <property type="molecule type" value="Genomic_DNA"/>
</dbReference>
<dbReference type="GO" id="GO:0005737">
    <property type="term" value="C:cytoplasm"/>
    <property type="evidence" value="ECO:0007669"/>
    <property type="project" value="TreeGrafter"/>
</dbReference>
<reference evidence="2 3" key="1">
    <citation type="journal article" date="2023" name="PLoS ONE">
        <title>Cytospora paraplurivora sp. nov. isolated from orchards with fruit tree decline syndrome in Ontario, Canada.</title>
        <authorList>
            <person name="Ilyukhin E."/>
            <person name="Nguyen H.D.T."/>
            <person name="Castle A.J."/>
            <person name="Ellouze W."/>
        </authorList>
    </citation>
    <scope>NUCLEOTIDE SEQUENCE [LARGE SCALE GENOMIC DNA]</scope>
    <source>
        <strain evidence="2 3">FDS-564</strain>
    </source>
</reference>
<dbReference type="Gene3D" id="2.130.10.30">
    <property type="entry name" value="Regulator of chromosome condensation 1/beta-lactamase-inhibitor protein II"/>
    <property type="match status" value="1"/>
</dbReference>
<dbReference type="PROSITE" id="PS50012">
    <property type="entry name" value="RCC1_3"/>
    <property type="match status" value="3"/>
</dbReference>
<feature type="repeat" description="RCC1" evidence="1">
    <location>
        <begin position="33"/>
        <end position="93"/>
    </location>
</feature>
<evidence type="ECO:0000313" key="2">
    <source>
        <dbReference type="EMBL" id="KAK7748033.1"/>
    </source>
</evidence>
<dbReference type="Proteomes" id="UP001320245">
    <property type="component" value="Unassembled WGS sequence"/>
</dbReference>
<keyword evidence="3" id="KW-1185">Reference proteome</keyword>
<comment type="caution">
    <text evidence="2">The sequence shown here is derived from an EMBL/GenBank/DDBJ whole genome shotgun (WGS) entry which is preliminary data.</text>
</comment>
<dbReference type="Pfam" id="PF13540">
    <property type="entry name" value="RCC1_2"/>
    <property type="match status" value="1"/>
</dbReference>
<evidence type="ECO:0000256" key="1">
    <source>
        <dbReference type="PROSITE-ProRule" id="PRU00235"/>
    </source>
</evidence>
<dbReference type="PANTHER" id="PTHR45982">
    <property type="entry name" value="REGULATOR OF CHROMOSOME CONDENSATION"/>
    <property type="match status" value="1"/>
</dbReference>
<evidence type="ECO:0000313" key="3">
    <source>
        <dbReference type="Proteomes" id="UP001320245"/>
    </source>
</evidence>
<dbReference type="AlphaFoldDB" id="A0AAN9UIE0"/>
<organism evidence="2 3">
    <name type="scientific">Cytospora paraplurivora</name>
    <dbReference type="NCBI Taxonomy" id="2898453"/>
    <lineage>
        <taxon>Eukaryota</taxon>
        <taxon>Fungi</taxon>
        <taxon>Dikarya</taxon>
        <taxon>Ascomycota</taxon>
        <taxon>Pezizomycotina</taxon>
        <taxon>Sordariomycetes</taxon>
        <taxon>Sordariomycetidae</taxon>
        <taxon>Diaporthales</taxon>
        <taxon>Cytosporaceae</taxon>
        <taxon>Cytospora</taxon>
    </lineage>
</organism>
<name>A0AAN9UIE0_9PEZI</name>
<sequence>MELYASGFNAWNQLAFEGPGSQDEPEDLRQFTRDVYTWGDERYGACLGRDFSSATSSAAADQPGMVTALRDLPTGPIRKVAAGGYVLGALTAGDDLYLWGGGGGGGGGQPGGRKGVLADIVGDEPAPVDLDGRDIADVAIGDSHLVVLTTGGEVFVVGDNGNGQLGLHEHEYAESWARVGLGLQDGRRAVGVAAGPRNSFILVRQEAT</sequence>
<dbReference type="GO" id="GO:0005085">
    <property type="term" value="F:guanyl-nucleotide exchange factor activity"/>
    <property type="evidence" value="ECO:0007669"/>
    <property type="project" value="TreeGrafter"/>
</dbReference>
<feature type="repeat" description="RCC1" evidence="1">
    <location>
        <begin position="152"/>
        <end position="205"/>
    </location>
</feature>
<protein>
    <submittedName>
        <fullName evidence="2">Uncharacterized protein</fullName>
    </submittedName>
</protein>
<dbReference type="InterPro" id="IPR051553">
    <property type="entry name" value="Ran_GTPase-activating"/>
</dbReference>
<proteinExistence type="predicted"/>
<feature type="repeat" description="RCC1" evidence="1">
    <location>
        <begin position="94"/>
        <end position="151"/>
    </location>
</feature>
<gene>
    <name evidence="2" type="ORF">SLS53_001285</name>
</gene>
<accession>A0AAN9UIE0</accession>
<dbReference type="PANTHER" id="PTHR45982:SF1">
    <property type="entry name" value="REGULATOR OF CHROMOSOME CONDENSATION"/>
    <property type="match status" value="1"/>
</dbReference>
<dbReference type="SUPFAM" id="SSF50985">
    <property type="entry name" value="RCC1/BLIP-II"/>
    <property type="match status" value="1"/>
</dbReference>
<dbReference type="InterPro" id="IPR009091">
    <property type="entry name" value="RCC1/BLIP-II"/>
</dbReference>